<accession>A0A2W4WPK3</accession>
<evidence type="ECO:0000313" key="2">
    <source>
        <dbReference type="Proteomes" id="UP000249794"/>
    </source>
</evidence>
<comment type="caution">
    <text evidence="1">The sequence shown here is derived from an EMBL/GenBank/DDBJ whole genome shotgun (WGS) entry which is preliminary data.</text>
</comment>
<proteinExistence type="predicted"/>
<protein>
    <submittedName>
        <fullName evidence="1">Uncharacterized protein</fullName>
    </submittedName>
</protein>
<reference evidence="2" key="1">
    <citation type="submission" date="2018-04" db="EMBL/GenBank/DDBJ databases">
        <authorList>
            <person name="Cornet L."/>
        </authorList>
    </citation>
    <scope>NUCLEOTIDE SEQUENCE [LARGE SCALE GENOMIC DNA]</scope>
</reference>
<gene>
    <name evidence="1" type="ORF">DCF15_19715</name>
</gene>
<organism evidence="1 2">
    <name type="scientific">Phormidesmis priestleyi</name>
    <dbReference type="NCBI Taxonomy" id="268141"/>
    <lineage>
        <taxon>Bacteria</taxon>
        <taxon>Bacillati</taxon>
        <taxon>Cyanobacteriota</taxon>
        <taxon>Cyanophyceae</taxon>
        <taxon>Leptolyngbyales</taxon>
        <taxon>Leptolyngbyaceae</taxon>
        <taxon>Phormidesmis</taxon>
    </lineage>
</organism>
<dbReference type="AlphaFoldDB" id="A0A2W4WPK3"/>
<reference evidence="1 2" key="2">
    <citation type="submission" date="2018-06" db="EMBL/GenBank/DDBJ databases">
        <title>Metagenomic assembly of (sub)arctic Cyanobacteria and their associated microbiome from non-axenic cultures.</title>
        <authorList>
            <person name="Baurain D."/>
        </authorList>
    </citation>
    <scope>NUCLEOTIDE SEQUENCE [LARGE SCALE GENOMIC DNA]</scope>
    <source>
        <strain evidence="1">ULC027bin1</strain>
    </source>
</reference>
<name>A0A2W4WPK3_9CYAN</name>
<dbReference type="EMBL" id="QBMP01000293">
    <property type="protein sequence ID" value="PZO46856.1"/>
    <property type="molecule type" value="Genomic_DNA"/>
</dbReference>
<evidence type="ECO:0000313" key="1">
    <source>
        <dbReference type="EMBL" id="PZO46856.1"/>
    </source>
</evidence>
<sequence>MKSPHLIEQDNLQLQQGIYQHRQTLIRIMGQFLRLAILANPRYINSPDRKARVVARKAIQALRFY</sequence>
<dbReference type="Proteomes" id="UP000249794">
    <property type="component" value="Unassembled WGS sequence"/>
</dbReference>